<dbReference type="PANTHER" id="PTHR43738:SF1">
    <property type="entry name" value="HEMIN TRANSPORT SYSTEM PERMEASE PROTEIN HRTB-RELATED"/>
    <property type="match status" value="1"/>
</dbReference>
<feature type="transmembrane region" description="Helical" evidence="11">
    <location>
        <begin position="269"/>
        <end position="291"/>
    </location>
</feature>
<feature type="domain" description="ABC3 transporter permease C-terminal" evidence="12">
    <location>
        <begin position="228"/>
        <end position="339"/>
    </location>
</feature>
<evidence type="ECO:0000256" key="1">
    <source>
        <dbReference type="ARBA" id="ARBA00004651"/>
    </source>
</evidence>
<name>A0ABN1FMV2_9BACI</name>
<organism evidence="13 14">
    <name type="scientific">Virgibacillus siamensis</name>
    <dbReference type="NCBI Taxonomy" id="480071"/>
    <lineage>
        <taxon>Bacteria</taxon>
        <taxon>Bacillati</taxon>
        <taxon>Bacillota</taxon>
        <taxon>Bacilli</taxon>
        <taxon>Bacillales</taxon>
        <taxon>Bacillaceae</taxon>
        <taxon>Virgibacillus</taxon>
    </lineage>
</organism>
<evidence type="ECO:0000313" key="13">
    <source>
        <dbReference type="EMBL" id="GAA0594129.1"/>
    </source>
</evidence>
<evidence type="ECO:0000256" key="5">
    <source>
        <dbReference type="ARBA" id="ARBA00022448"/>
    </source>
</evidence>
<evidence type="ECO:0000256" key="10">
    <source>
        <dbReference type="ARBA" id="ARBA00024973"/>
    </source>
</evidence>
<dbReference type="RefSeq" id="WP_343810483.1">
    <property type="nucleotide sequence ID" value="NZ_BAAADS010000005.1"/>
</dbReference>
<keyword evidence="9 11" id="KW-0472">Membrane</keyword>
<comment type="subcellular location">
    <subcellularLocation>
        <location evidence="1">Cell membrane</location>
        <topology evidence="1">Multi-pass membrane protein</topology>
    </subcellularLocation>
</comment>
<keyword evidence="14" id="KW-1185">Reference proteome</keyword>
<sequence>MFLGIRELLHAKFRYILIGVIMVLVAGLIFIISGLAKGLSYDNASSIITMDADYLAIEEGVENQLTQSSLSESAVNEITASEGVQKAVPLAVQMGAFSETGNDKKIDATLFMTDMNSMLVPQLSEGEMPENSNEVLVDDQLKNEGISIGDTITFKGSKQEYTVTGFAENQRYSHTSVVYAENKTGHFNAVAIKGNANKKLEQHYDVLTKDEILAALPSYSQEQASLNMMIIFLYVIAAFVLAVFFYVITLQKKAQFGVLKALGAKTSYLMRNLLVQVIILSVICIGAAAAMTFGVGKLLPEAMPFVLSSDLMLLSAALLLAVSVIGSLVSLSQVVKVDPKEAIEGAE</sequence>
<dbReference type="PANTHER" id="PTHR43738">
    <property type="entry name" value="ABC TRANSPORTER, MEMBRANE PROTEIN"/>
    <property type="match status" value="1"/>
</dbReference>
<dbReference type="Proteomes" id="UP001500866">
    <property type="component" value="Unassembled WGS sequence"/>
</dbReference>
<comment type="caution">
    <text evidence="13">The sequence shown here is derived from an EMBL/GenBank/DDBJ whole genome shotgun (WGS) entry which is preliminary data.</text>
</comment>
<dbReference type="Pfam" id="PF02687">
    <property type="entry name" value="FtsX"/>
    <property type="match status" value="1"/>
</dbReference>
<evidence type="ECO:0000256" key="7">
    <source>
        <dbReference type="ARBA" id="ARBA00022692"/>
    </source>
</evidence>
<keyword evidence="7 11" id="KW-0812">Transmembrane</keyword>
<feature type="transmembrane region" description="Helical" evidence="11">
    <location>
        <begin position="311"/>
        <end position="331"/>
    </location>
</feature>
<protein>
    <recommendedName>
        <fullName evidence="4">Putative hemin transport system permease protein HrtB</fullName>
    </recommendedName>
</protein>
<dbReference type="EMBL" id="BAAADS010000005">
    <property type="protein sequence ID" value="GAA0594129.1"/>
    <property type="molecule type" value="Genomic_DNA"/>
</dbReference>
<evidence type="ECO:0000256" key="2">
    <source>
        <dbReference type="ARBA" id="ARBA00008697"/>
    </source>
</evidence>
<evidence type="ECO:0000256" key="6">
    <source>
        <dbReference type="ARBA" id="ARBA00022475"/>
    </source>
</evidence>
<evidence type="ECO:0000256" key="3">
    <source>
        <dbReference type="ARBA" id="ARBA00011131"/>
    </source>
</evidence>
<gene>
    <name evidence="13" type="ORF">GCM10009001_07810</name>
</gene>
<reference evidence="13 14" key="1">
    <citation type="journal article" date="2019" name="Int. J. Syst. Evol. Microbiol.">
        <title>The Global Catalogue of Microorganisms (GCM) 10K type strain sequencing project: providing services to taxonomists for standard genome sequencing and annotation.</title>
        <authorList>
            <consortium name="The Broad Institute Genomics Platform"/>
            <consortium name="The Broad Institute Genome Sequencing Center for Infectious Disease"/>
            <person name="Wu L."/>
            <person name="Ma J."/>
        </authorList>
    </citation>
    <scope>NUCLEOTIDE SEQUENCE [LARGE SCALE GENOMIC DNA]</scope>
    <source>
        <strain evidence="13 14">JCM 15395</strain>
    </source>
</reference>
<feature type="transmembrane region" description="Helical" evidence="11">
    <location>
        <begin position="226"/>
        <end position="248"/>
    </location>
</feature>
<dbReference type="InterPro" id="IPR051125">
    <property type="entry name" value="ABC-4/HrtB_transporter"/>
</dbReference>
<keyword evidence="8 11" id="KW-1133">Transmembrane helix</keyword>
<feature type="transmembrane region" description="Helical" evidence="11">
    <location>
        <begin position="15"/>
        <end position="36"/>
    </location>
</feature>
<comment type="function">
    <text evidence="10">Part of the ABC transporter complex hrt involved in hemin import. Responsible for the translocation of the substrate across the membrane.</text>
</comment>
<keyword evidence="6" id="KW-1003">Cell membrane</keyword>
<dbReference type="InterPro" id="IPR003838">
    <property type="entry name" value="ABC3_permease_C"/>
</dbReference>
<comment type="subunit">
    <text evidence="3">The complex is composed of two ATP-binding proteins (HrtA), two transmembrane proteins (HrtB) and a solute-binding protein.</text>
</comment>
<proteinExistence type="inferred from homology"/>
<evidence type="ECO:0000256" key="8">
    <source>
        <dbReference type="ARBA" id="ARBA00022989"/>
    </source>
</evidence>
<keyword evidence="5" id="KW-0813">Transport</keyword>
<evidence type="ECO:0000256" key="9">
    <source>
        <dbReference type="ARBA" id="ARBA00023136"/>
    </source>
</evidence>
<evidence type="ECO:0000256" key="4">
    <source>
        <dbReference type="ARBA" id="ARBA00016962"/>
    </source>
</evidence>
<evidence type="ECO:0000256" key="11">
    <source>
        <dbReference type="SAM" id="Phobius"/>
    </source>
</evidence>
<accession>A0ABN1FMV2</accession>
<comment type="similarity">
    <text evidence="2">Belongs to the ABC-4 integral membrane protein family. HrtB subfamily.</text>
</comment>
<evidence type="ECO:0000259" key="12">
    <source>
        <dbReference type="Pfam" id="PF02687"/>
    </source>
</evidence>
<evidence type="ECO:0000313" key="14">
    <source>
        <dbReference type="Proteomes" id="UP001500866"/>
    </source>
</evidence>